<dbReference type="GO" id="GO:0022857">
    <property type="term" value="F:transmembrane transporter activity"/>
    <property type="evidence" value="ECO:0007669"/>
    <property type="project" value="InterPro"/>
</dbReference>
<evidence type="ECO:0000256" key="3">
    <source>
        <dbReference type="ARBA" id="ARBA00022692"/>
    </source>
</evidence>
<gene>
    <name evidence="7" type="ORF">F0L68_31495</name>
</gene>
<reference evidence="7 8" key="1">
    <citation type="submission" date="2019-09" db="EMBL/GenBank/DDBJ databases">
        <title>Goodfellowia gen. nov., a new genus of the Pseudonocardineae related to Actinoalloteichus, containing Goodfellowia coeruleoviolacea gen. nov., comb. nov. gen. nov., comb. nov.</title>
        <authorList>
            <person name="Labeda D."/>
        </authorList>
    </citation>
    <scope>NUCLEOTIDE SEQUENCE [LARGE SCALE GENOMIC DNA]</scope>
    <source>
        <strain evidence="7 8">AN110305</strain>
    </source>
</reference>
<feature type="transmembrane region" description="Helical" evidence="6">
    <location>
        <begin position="351"/>
        <end position="371"/>
    </location>
</feature>
<evidence type="ECO:0000256" key="5">
    <source>
        <dbReference type="ARBA" id="ARBA00023136"/>
    </source>
</evidence>
<dbReference type="PIRSF" id="PIRSF006060">
    <property type="entry name" value="AA_transporter"/>
    <property type="match status" value="1"/>
</dbReference>
<feature type="transmembrane region" description="Helical" evidence="6">
    <location>
        <begin position="383"/>
        <end position="403"/>
    </location>
</feature>
<evidence type="ECO:0000256" key="2">
    <source>
        <dbReference type="ARBA" id="ARBA00022475"/>
    </source>
</evidence>
<feature type="transmembrane region" description="Helical" evidence="6">
    <location>
        <begin position="21"/>
        <end position="43"/>
    </location>
</feature>
<dbReference type="PANTHER" id="PTHR42770:SF13">
    <property type="entry name" value="L-METHIONINE_BRANCHED-CHAIN AMINO ACID EXPORTER YJEH"/>
    <property type="match status" value="1"/>
</dbReference>
<evidence type="ECO:0000256" key="6">
    <source>
        <dbReference type="SAM" id="Phobius"/>
    </source>
</evidence>
<dbReference type="InterPro" id="IPR050367">
    <property type="entry name" value="APC_superfamily"/>
</dbReference>
<comment type="subcellular location">
    <subcellularLocation>
        <location evidence="1">Cell membrane</location>
        <topology evidence="1">Multi-pass membrane protein</topology>
    </subcellularLocation>
</comment>
<keyword evidence="2" id="KW-1003">Cell membrane</keyword>
<dbReference type="Proteomes" id="UP000323454">
    <property type="component" value="Unassembled WGS sequence"/>
</dbReference>
<evidence type="ECO:0000313" key="8">
    <source>
        <dbReference type="Proteomes" id="UP000323454"/>
    </source>
</evidence>
<feature type="transmembrane region" description="Helical" evidence="6">
    <location>
        <begin position="49"/>
        <end position="70"/>
    </location>
</feature>
<sequence length="427" mass="43467">MTDASKAGSELHKTLTVTKGVGVALSMIIGSGLLVLPGLAYATVGPSAIYAWLIAALVVLPLLLIFAHLGARYPTAGGVQGFAQAAFGATGSAVTSMILLGACAFGGAAMAVTGGNYVVAVFDRPGLAGWAAGGYLVLICLLQSAGSRLAGGVQTVVAMVLLVLLALVAFVPVFASGAQLHGEIAPPSHWAESLPAIGLIFFAYNGWELVSSTAEEYRNPRRDFPLVIGITFVVVVAVYVGIAVAVQATLSQGDPQLAHAPLVAVLSQVVGGASGQVAAVLGALIIFATLMGGTWATSRIVFATARERLLPPVLARVHDGSGAPRPAIVVSGLMFGAVVVAYSLGALSLALVFRLAAVNFVVGYGIAVASYAKLTAKPGQRLLAVLAGVPVLALLAGFGWLLLYPAALVAWAGGRDVIRRRRLARAT</sequence>
<keyword evidence="3 6" id="KW-0812">Transmembrane</keyword>
<dbReference type="EMBL" id="VUOB01000064">
    <property type="protein sequence ID" value="KAA2253814.1"/>
    <property type="molecule type" value="Genomic_DNA"/>
</dbReference>
<proteinExistence type="predicted"/>
<dbReference type="Pfam" id="PF13520">
    <property type="entry name" value="AA_permease_2"/>
    <property type="match status" value="1"/>
</dbReference>
<feature type="transmembrane region" description="Helical" evidence="6">
    <location>
        <begin position="326"/>
        <end position="345"/>
    </location>
</feature>
<feature type="transmembrane region" description="Helical" evidence="6">
    <location>
        <begin position="82"/>
        <end position="107"/>
    </location>
</feature>
<dbReference type="Gene3D" id="1.20.1740.10">
    <property type="entry name" value="Amino acid/polyamine transporter I"/>
    <property type="match status" value="1"/>
</dbReference>
<feature type="transmembrane region" description="Helical" evidence="6">
    <location>
        <begin position="156"/>
        <end position="175"/>
    </location>
</feature>
<protein>
    <submittedName>
        <fullName evidence="7">APC family permease</fullName>
    </submittedName>
</protein>
<feature type="transmembrane region" description="Helical" evidence="6">
    <location>
        <begin position="127"/>
        <end position="144"/>
    </location>
</feature>
<dbReference type="InterPro" id="IPR002293">
    <property type="entry name" value="AA/rel_permease1"/>
</dbReference>
<feature type="transmembrane region" description="Helical" evidence="6">
    <location>
        <begin position="226"/>
        <end position="250"/>
    </location>
</feature>
<keyword evidence="5 6" id="KW-0472">Membrane</keyword>
<feature type="transmembrane region" description="Helical" evidence="6">
    <location>
        <begin position="262"/>
        <end position="290"/>
    </location>
</feature>
<reference evidence="7 8" key="2">
    <citation type="submission" date="2019-09" db="EMBL/GenBank/DDBJ databases">
        <authorList>
            <person name="Jin C."/>
        </authorList>
    </citation>
    <scope>NUCLEOTIDE SEQUENCE [LARGE SCALE GENOMIC DNA]</scope>
    <source>
        <strain evidence="7 8">AN110305</strain>
    </source>
</reference>
<dbReference type="RefSeq" id="WP_149853508.1">
    <property type="nucleotide sequence ID" value="NZ_VUOB01000064.1"/>
</dbReference>
<dbReference type="GO" id="GO:0005886">
    <property type="term" value="C:plasma membrane"/>
    <property type="evidence" value="ECO:0007669"/>
    <property type="project" value="UniProtKB-SubCell"/>
</dbReference>
<evidence type="ECO:0000256" key="4">
    <source>
        <dbReference type="ARBA" id="ARBA00022989"/>
    </source>
</evidence>
<feature type="transmembrane region" description="Helical" evidence="6">
    <location>
        <begin position="195"/>
        <end position="214"/>
    </location>
</feature>
<name>A0A5B2WS49_9PSEU</name>
<dbReference type="OrthoDB" id="9117841at2"/>
<dbReference type="AlphaFoldDB" id="A0A5B2WS49"/>
<comment type="caution">
    <text evidence="7">The sequence shown here is derived from an EMBL/GenBank/DDBJ whole genome shotgun (WGS) entry which is preliminary data.</text>
</comment>
<keyword evidence="8" id="KW-1185">Reference proteome</keyword>
<dbReference type="PANTHER" id="PTHR42770">
    <property type="entry name" value="AMINO ACID TRANSPORTER-RELATED"/>
    <property type="match status" value="1"/>
</dbReference>
<accession>A0A5B2WS49</accession>
<evidence type="ECO:0000313" key="7">
    <source>
        <dbReference type="EMBL" id="KAA2253814.1"/>
    </source>
</evidence>
<organism evidence="7 8">
    <name type="scientific">Solihabitans fulvus</name>
    <dbReference type="NCBI Taxonomy" id="1892852"/>
    <lineage>
        <taxon>Bacteria</taxon>
        <taxon>Bacillati</taxon>
        <taxon>Actinomycetota</taxon>
        <taxon>Actinomycetes</taxon>
        <taxon>Pseudonocardiales</taxon>
        <taxon>Pseudonocardiaceae</taxon>
        <taxon>Solihabitans</taxon>
    </lineage>
</organism>
<evidence type="ECO:0000256" key="1">
    <source>
        <dbReference type="ARBA" id="ARBA00004651"/>
    </source>
</evidence>
<keyword evidence="4 6" id="KW-1133">Transmembrane helix</keyword>